<dbReference type="NCBIfam" id="TIGR01563">
    <property type="entry name" value="gp16_SPP1"/>
    <property type="match status" value="1"/>
</dbReference>
<dbReference type="InterPro" id="IPR038666">
    <property type="entry name" value="SSP1_head-tail_sf"/>
</dbReference>
<dbReference type="AlphaFoldDB" id="A0A0R1PDX1"/>
<organism evidence="1 2">
    <name type="scientific">Limosilactobacillus frumenti DSM 13145</name>
    <dbReference type="NCBI Taxonomy" id="1423746"/>
    <lineage>
        <taxon>Bacteria</taxon>
        <taxon>Bacillati</taxon>
        <taxon>Bacillota</taxon>
        <taxon>Bacilli</taxon>
        <taxon>Lactobacillales</taxon>
        <taxon>Lactobacillaceae</taxon>
        <taxon>Limosilactobacillus</taxon>
    </lineage>
</organism>
<evidence type="ECO:0000313" key="2">
    <source>
        <dbReference type="Proteomes" id="UP000051445"/>
    </source>
</evidence>
<reference evidence="1 2" key="1">
    <citation type="journal article" date="2015" name="Genome Announc.">
        <title>Expanding the biotechnology potential of lactobacilli through comparative genomics of 213 strains and associated genera.</title>
        <authorList>
            <person name="Sun Z."/>
            <person name="Harris H.M."/>
            <person name="McCann A."/>
            <person name="Guo C."/>
            <person name="Argimon S."/>
            <person name="Zhang W."/>
            <person name="Yang X."/>
            <person name="Jeffery I.B."/>
            <person name="Cooney J.C."/>
            <person name="Kagawa T.F."/>
            <person name="Liu W."/>
            <person name="Song Y."/>
            <person name="Salvetti E."/>
            <person name="Wrobel A."/>
            <person name="Rasinkangas P."/>
            <person name="Parkhill J."/>
            <person name="Rea M.C."/>
            <person name="O'Sullivan O."/>
            <person name="Ritari J."/>
            <person name="Douillard F.P."/>
            <person name="Paul Ross R."/>
            <person name="Yang R."/>
            <person name="Briner A.E."/>
            <person name="Felis G.E."/>
            <person name="de Vos W.M."/>
            <person name="Barrangou R."/>
            <person name="Klaenhammer T.R."/>
            <person name="Caufield P.W."/>
            <person name="Cui Y."/>
            <person name="Zhang H."/>
            <person name="O'Toole P.W."/>
        </authorList>
    </citation>
    <scope>NUCLEOTIDE SEQUENCE [LARGE SCALE GENOMIC DNA]</scope>
    <source>
        <strain evidence="1 2">DSM 13145</strain>
    </source>
</reference>
<dbReference type="Gene3D" id="2.40.10.270">
    <property type="entry name" value="Bacteriophage SPP1 head-tail adaptor protein"/>
    <property type="match status" value="1"/>
</dbReference>
<dbReference type="PATRIC" id="fig|1423746.3.peg.185"/>
<dbReference type="Pfam" id="PF05521">
    <property type="entry name" value="Phage_HCP"/>
    <property type="match status" value="1"/>
</dbReference>
<name>A0A0R1PDX1_9LACO</name>
<dbReference type="EMBL" id="AZER01000009">
    <property type="protein sequence ID" value="KRL28354.1"/>
    <property type="molecule type" value="Genomic_DNA"/>
</dbReference>
<evidence type="ECO:0000313" key="1">
    <source>
        <dbReference type="EMBL" id="KRL28354.1"/>
    </source>
</evidence>
<accession>A0A0R1PDX1</accession>
<dbReference type="Proteomes" id="UP000051445">
    <property type="component" value="Unassembled WGS sequence"/>
</dbReference>
<keyword evidence="2" id="KW-1185">Reference proteome</keyword>
<proteinExistence type="predicted"/>
<comment type="caution">
    <text evidence="1">The sequence shown here is derived from an EMBL/GenBank/DDBJ whole genome shotgun (WGS) entry which is preliminary data.</text>
</comment>
<dbReference type="InterPro" id="IPR008767">
    <property type="entry name" value="Phage_SPP1_head-tail_adaptor"/>
</dbReference>
<sequence>MQQQNKRISKIADIGELDRRITLMKKKYVGENPNTGMSMYKDVRLGDVWAKVSALHGQEYYTAVSVKLEKQLSFIIRYRDDIDEETNIWFEGRGYNIGFIDDVKYNHEYLEIKAEYSRGVDNPDEDN</sequence>
<protein>
    <submittedName>
        <fullName evidence="1">Bacteriophage head-tail adaptor</fullName>
    </submittedName>
</protein>
<gene>
    <name evidence="1" type="ORF">FD27_GL000180</name>
</gene>
<dbReference type="OrthoDB" id="9808209at2"/>
<dbReference type="RefSeq" id="WP_057748742.1">
    <property type="nucleotide sequence ID" value="NZ_AZER01000009.1"/>
</dbReference>
<dbReference type="STRING" id="1423746.FD27_GL000180"/>